<keyword evidence="2" id="KW-1185">Reference proteome</keyword>
<dbReference type="Proteomes" id="UP000431901">
    <property type="component" value="Unassembled WGS sequence"/>
</dbReference>
<name>A0A6I4WDW8_9ACTN</name>
<gene>
    <name evidence="1" type="ORF">GQ466_24825</name>
</gene>
<dbReference type="OrthoDB" id="189103at2"/>
<sequence>MRRSLGHRRARRHYPYVGPEEVRVPISSQVAGHPITSPADLTEWLARQDASDRREPFTFVIDQSTTLRLAPRRSEHVVCAGGAPVLSAGEITFEPDGTGWRVSEISNQSTGYCPEPHFYAAVQSALDAAALDHPGRFTVPFIFRRCESCSQFNVVKDDHYVCAICDEPLPTSWNADTPASPHPK</sequence>
<evidence type="ECO:0000313" key="2">
    <source>
        <dbReference type="Proteomes" id="UP000431901"/>
    </source>
</evidence>
<evidence type="ECO:0000313" key="1">
    <source>
        <dbReference type="EMBL" id="MXQ67243.1"/>
    </source>
</evidence>
<comment type="caution">
    <text evidence="1">The sequence shown here is derived from an EMBL/GenBank/DDBJ whole genome shotgun (WGS) entry which is preliminary data.</text>
</comment>
<dbReference type="EMBL" id="WUTW01000006">
    <property type="protein sequence ID" value="MXQ67243.1"/>
    <property type="molecule type" value="Genomic_DNA"/>
</dbReference>
<proteinExistence type="predicted"/>
<reference evidence="1 2" key="1">
    <citation type="submission" date="2019-12" db="EMBL/GenBank/DDBJ databases">
        <title>Nocardia macrotermitis sp. nov. and Nocardia aurantia sp. nov., isolated from the gut of the fungus growing-termite Macrotermes natalensis.</title>
        <authorList>
            <person name="Christine B."/>
            <person name="Rene B."/>
        </authorList>
    </citation>
    <scope>NUCLEOTIDE SEQUENCE [LARGE SCALE GENOMIC DNA]</scope>
    <source>
        <strain evidence="1 2">DSM 102126</strain>
    </source>
</reference>
<protein>
    <submittedName>
        <fullName evidence="1">Uncharacterized protein</fullName>
    </submittedName>
</protein>
<dbReference type="AlphaFoldDB" id="A0A6I4WDW8"/>
<accession>A0A6I4WDW8</accession>
<organism evidence="1 2">
    <name type="scientific">Actinomadura rayongensis</name>
    <dbReference type="NCBI Taxonomy" id="1429076"/>
    <lineage>
        <taxon>Bacteria</taxon>
        <taxon>Bacillati</taxon>
        <taxon>Actinomycetota</taxon>
        <taxon>Actinomycetes</taxon>
        <taxon>Streptosporangiales</taxon>
        <taxon>Thermomonosporaceae</taxon>
        <taxon>Actinomadura</taxon>
    </lineage>
</organism>